<evidence type="ECO:0000259" key="1">
    <source>
        <dbReference type="Pfam" id="PF04993"/>
    </source>
</evidence>
<dbReference type="Gene3D" id="3.30.1460.30">
    <property type="entry name" value="YgaC/TfoX-N like chaperone"/>
    <property type="match status" value="1"/>
</dbReference>
<dbReference type="OrthoDB" id="1524907at2"/>
<organism evidence="2 3">
    <name type="scientific">Oceaniradius stylonematis</name>
    <dbReference type="NCBI Taxonomy" id="2184161"/>
    <lineage>
        <taxon>Bacteria</taxon>
        <taxon>Pseudomonadati</taxon>
        <taxon>Pseudomonadota</taxon>
        <taxon>Alphaproteobacteria</taxon>
        <taxon>Hyphomicrobiales</taxon>
        <taxon>Ahrensiaceae</taxon>
        <taxon>Oceaniradius</taxon>
    </lineage>
</organism>
<dbReference type="AlphaFoldDB" id="A0A3A8AQF0"/>
<keyword evidence="3" id="KW-1185">Reference proteome</keyword>
<dbReference type="SUPFAM" id="SSF159894">
    <property type="entry name" value="YgaC/TfoX-N like"/>
    <property type="match status" value="1"/>
</dbReference>
<reference evidence="2 3" key="1">
    <citation type="journal article" date="2018" name="Int. J. Syst. Bacteriol.">
        <title>Oceaniradius stylonemae gen. nov., sp. nov., isolated from a red alga, Stylonema cornu-cervi.</title>
        <authorList>
            <person name="Jeong S."/>
        </authorList>
    </citation>
    <scope>NUCLEOTIDE SEQUENCE [LARGE SCALE GENOMIC DNA]</scope>
    <source>
        <strain evidence="2 3">StC1</strain>
    </source>
</reference>
<sequence length="107" mass="12276">MDEDYLRDLFAPFGPITIKRMFGGQGVYCAHGIFALVAFDKLYVKGDDQSSPVYEAEGMERWVYEGHKNRRPTAMPYWQVPDEALESADAMEPWGRLAVETARRARK</sequence>
<dbReference type="PANTHER" id="PTHR36121:SF1">
    <property type="entry name" value="PROTEIN SXY"/>
    <property type="match status" value="1"/>
</dbReference>
<feature type="domain" description="TfoX N-terminal" evidence="1">
    <location>
        <begin position="8"/>
        <end position="101"/>
    </location>
</feature>
<dbReference type="InterPro" id="IPR007076">
    <property type="entry name" value="TfoX_N"/>
</dbReference>
<accession>A0A3A8AQF0</accession>
<comment type="caution">
    <text evidence="2">The sequence shown here is derived from an EMBL/GenBank/DDBJ whole genome shotgun (WGS) entry which is preliminary data.</text>
</comment>
<evidence type="ECO:0000313" key="2">
    <source>
        <dbReference type="EMBL" id="RKF08143.1"/>
    </source>
</evidence>
<dbReference type="InterPro" id="IPR047525">
    <property type="entry name" value="TfoX-like"/>
</dbReference>
<dbReference type="Pfam" id="PF04993">
    <property type="entry name" value="TfoX_N"/>
    <property type="match status" value="1"/>
</dbReference>
<dbReference type="Proteomes" id="UP000246132">
    <property type="component" value="Unassembled WGS sequence"/>
</dbReference>
<protein>
    <submittedName>
        <fullName evidence="2">TfoX family protein</fullName>
    </submittedName>
</protein>
<dbReference type="RefSeq" id="WP_109767170.1">
    <property type="nucleotide sequence ID" value="NZ_JASHJQ010000009.1"/>
</dbReference>
<dbReference type="EMBL" id="QFWV02000002">
    <property type="protein sequence ID" value="RKF08143.1"/>
    <property type="molecule type" value="Genomic_DNA"/>
</dbReference>
<evidence type="ECO:0000313" key="3">
    <source>
        <dbReference type="Proteomes" id="UP000246132"/>
    </source>
</evidence>
<dbReference type="PANTHER" id="PTHR36121">
    <property type="entry name" value="PROTEIN SXY"/>
    <property type="match status" value="1"/>
</dbReference>
<name>A0A3A8AQF0_9HYPH</name>
<gene>
    <name evidence="2" type="ORF">DEM25_002190</name>
</gene>
<proteinExistence type="predicted"/>